<dbReference type="AlphaFoldDB" id="A0A0D6P9T2"/>
<proteinExistence type="predicted"/>
<reference evidence="1 2" key="1">
    <citation type="submission" date="2012-11" db="EMBL/GenBank/DDBJ databases">
        <title>Whole genome sequence of Acidisphaera rubrifaciens HS-AP3.</title>
        <authorList>
            <person name="Azuma Y."/>
            <person name="Higashiura N."/>
            <person name="Hirakawa H."/>
            <person name="Matsushita K."/>
        </authorList>
    </citation>
    <scope>NUCLEOTIDE SEQUENCE [LARGE SCALE GENOMIC DNA]</scope>
    <source>
        <strain evidence="1 2">HS-AP3</strain>
    </source>
</reference>
<evidence type="ECO:0000313" key="1">
    <source>
        <dbReference type="EMBL" id="GAN77609.1"/>
    </source>
</evidence>
<dbReference type="OrthoDB" id="3206826at2"/>
<comment type="caution">
    <text evidence="1">The sequence shown here is derived from an EMBL/GenBank/DDBJ whole genome shotgun (WGS) entry which is preliminary data.</text>
</comment>
<gene>
    <name evidence="1" type="ORF">Asru_0393_03</name>
</gene>
<sequence>MSTLTSAKIMFQTGDDDKRKESSLDISVIDKTGQLVASAADSYGLFDNNTTNGPFDLEVLNPAKISALRPGGSLVLSWTPWANSIGNTDEWHFGLSLTLAFSDGEHVAIQEGGLRLTAAQPTLTFGL</sequence>
<dbReference type="RefSeq" id="WP_048861774.1">
    <property type="nucleotide sequence ID" value="NZ_BANB01000393.1"/>
</dbReference>
<protein>
    <submittedName>
        <fullName evidence="1">Uncharacterized protein</fullName>
    </submittedName>
</protein>
<organism evidence="1 2">
    <name type="scientific">Acidisphaera rubrifaciens HS-AP3</name>
    <dbReference type="NCBI Taxonomy" id="1231350"/>
    <lineage>
        <taxon>Bacteria</taxon>
        <taxon>Pseudomonadati</taxon>
        <taxon>Pseudomonadota</taxon>
        <taxon>Alphaproteobacteria</taxon>
        <taxon>Acetobacterales</taxon>
        <taxon>Acetobacteraceae</taxon>
        <taxon>Acidisphaera</taxon>
    </lineage>
</organism>
<dbReference type="EMBL" id="BANB01000393">
    <property type="protein sequence ID" value="GAN77609.1"/>
    <property type="molecule type" value="Genomic_DNA"/>
</dbReference>
<dbReference type="Proteomes" id="UP000032680">
    <property type="component" value="Unassembled WGS sequence"/>
</dbReference>
<name>A0A0D6P9T2_9PROT</name>
<keyword evidence="2" id="KW-1185">Reference proteome</keyword>
<evidence type="ECO:0000313" key="2">
    <source>
        <dbReference type="Proteomes" id="UP000032680"/>
    </source>
</evidence>
<accession>A0A0D6P9T2</accession>